<evidence type="ECO:0000256" key="2">
    <source>
        <dbReference type="SAM" id="Phobius"/>
    </source>
</evidence>
<dbReference type="RefSeq" id="WP_382043572.1">
    <property type="nucleotide sequence ID" value="NZ_JBHSKJ010000010.1"/>
</dbReference>
<reference evidence="4" key="1">
    <citation type="journal article" date="2019" name="Int. J. Syst. Evol. Microbiol.">
        <title>The Global Catalogue of Microorganisms (GCM) 10K type strain sequencing project: providing services to taxonomists for standard genome sequencing and annotation.</title>
        <authorList>
            <consortium name="The Broad Institute Genomics Platform"/>
            <consortium name="The Broad Institute Genome Sequencing Center for Infectious Disease"/>
            <person name="Wu L."/>
            <person name="Ma J."/>
        </authorList>
    </citation>
    <scope>NUCLEOTIDE SEQUENCE [LARGE SCALE GENOMIC DNA]</scope>
    <source>
        <strain evidence="4">CGMCC 4.1641</strain>
    </source>
</reference>
<comment type="caution">
    <text evidence="3">The sequence shown here is derived from an EMBL/GenBank/DDBJ whole genome shotgun (WGS) entry which is preliminary data.</text>
</comment>
<proteinExistence type="predicted"/>
<evidence type="ECO:0000256" key="1">
    <source>
        <dbReference type="SAM" id="MobiDB-lite"/>
    </source>
</evidence>
<protein>
    <submittedName>
        <fullName evidence="3">Uncharacterized protein</fullName>
    </submittedName>
</protein>
<keyword evidence="2" id="KW-0812">Transmembrane</keyword>
<feature type="transmembrane region" description="Helical" evidence="2">
    <location>
        <begin position="41"/>
        <end position="68"/>
    </location>
</feature>
<dbReference type="EMBL" id="JBHSKJ010000010">
    <property type="protein sequence ID" value="MFC5146784.1"/>
    <property type="molecule type" value="Genomic_DNA"/>
</dbReference>
<keyword evidence="2" id="KW-0472">Membrane</keyword>
<name>A0ABW0A2G4_9ACTN</name>
<feature type="region of interest" description="Disordered" evidence="1">
    <location>
        <begin position="1"/>
        <end position="25"/>
    </location>
</feature>
<evidence type="ECO:0000313" key="4">
    <source>
        <dbReference type="Proteomes" id="UP001596222"/>
    </source>
</evidence>
<organism evidence="3 4">
    <name type="scientific">Streptomyces aureoversilis</name>
    <dbReference type="NCBI Taxonomy" id="67277"/>
    <lineage>
        <taxon>Bacteria</taxon>
        <taxon>Bacillati</taxon>
        <taxon>Actinomycetota</taxon>
        <taxon>Actinomycetes</taxon>
        <taxon>Kitasatosporales</taxon>
        <taxon>Streptomycetaceae</taxon>
        <taxon>Streptomyces</taxon>
    </lineage>
</organism>
<feature type="compositionally biased region" description="Polar residues" evidence="1">
    <location>
        <begin position="1"/>
        <end position="11"/>
    </location>
</feature>
<keyword evidence="4" id="KW-1185">Reference proteome</keyword>
<gene>
    <name evidence="3" type="ORF">ACFPP6_19110</name>
</gene>
<dbReference type="Proteomes" id="UP001596222">
    <property type="component" value="Unassembled WGS sequence"/>
</dbReference>
<sequence length="70" mass="7016">MSRRTGTQHTDGSGPAAPKRHPSPTEVVALVNGTTASLGSAYLLTSSVLITVLAGVLAAAVAVLHFVFGS</sequence>
<accession>A0ABW0A2G4</accession>
<evidence type="ECO:0000313" key="3">
    <source>
        <dbReference type="EMBL" id="MFC5146784.1"/>
    </source>
</evidence>
<keyword evidence="2" id="KW-1133">Transmembrane helix</keyword>